<dbReference type="KEGG" id="aagg:ETAA8_28360"/>
<keyword evidence="1" id="KW-0472">Membrane</keyword>
<feature type="transmembrane region" description="Helical" evidence="1">
    <location>
        <begin position="41"/>
        <end position="66"/>
    </location>
</feature>
<organism evidence="2 3">
    <name type="scientific">Anatilimnocola aggregata</name>
    <dbReference type="NCBI Taxonomy" id="2528021"/>
    <lineage>
        <taxon>Bacteria</taxon>
        <taxon>Pseudomonadati</taxon>
        <taxon>Planctomycetota</taxon>
        <taxon>Planctomycetia</taxon>
        <taxon>Pirellulales</taxon>
        <taxon>Pirellulaceae</taxon>
        <taxon>Anatilimnocola</taxon>
    </lineage>
</organism>
<dbReference type="AlphaFoldDB" id="A0A517YBX0"/>
<keyword evidence="1" id="KW-1133">Transmembrane helix</keyword>
<evidence type="ECO:0000313" key="3">
    <source>
        <dbReference type="Proteomes" id="UP000315017"/>
    </source>
</evidence>
<name>A0A517YBX0_9BACT</name>
<dbReference type="EMBL" id="CP036274">
    <property type="protein sequence ID" value="QDU27746.1"/>
    <property type="molecule type" value="Genomic_DNA"/>
</dbReference>
<gene>
    <name evidence="2" type="ORF">ETAA8_28360</name>
</gene>
<keyword evidence="1" id="KW-0812">Transmembrane</keyword>
<accession>A0A517YBX0</accession>
<dbReference type="Proteomes" id="UP000315017">
    <property type="component" value="Chromosome"/>
</dbReference>
<evidence type="ECO:0000256" key="1">
    <source>
        <dbReference type="SAM" id="Phobius"/>
    </source>
</evidence>
<reference evidence="2 3" key="1">
    <citation type="submission" date="2019-02" db="EMBL/GenBank/DDBJ databases">
        <title>Deep-cultivation of Planctomycetes and their phenomic and genomic characterization uncovers novel biology.</title>
        <authorList>
            <person name="Wiegand S."/>
            <person name="Jogler M."/>
            <person name="Boedeker C."/>
            <person name="Pinto D."/>
            <person name="Vollmers J."/>
            <person name="Rivas-Marin E."/>
            <person name="Kohn T."/>
            <person name="Peeters S.H."/>
            <person name="Heuer A."/>
            <person name="Rast P."/>
            <person name="Oberbeckmann S."/>
            <person name="Bunk B."/>
            <person name="Jeske O."/>
            <person name="Meyerdierks A."/>
            <person name="Storesund J.E."/>
            <person name="Kallscheuer N."/>
            <person name="Luecker S."/>
            <person name="Lage O.M."/>
            <person name="Pohl T."/>
            <person name="Merkel B.J."/>
            <person name="Hornburger P."/>
            <person name="Mueller R.-W."/>
            <person name="Bruemmer F."/>
            <person name="Labrenz M."/>
            <person name="Spormann A.M."/>
            <person name="Op den Camp H."/>
            <person name="Overmann J."/>
            <person name="Amann R."/>
            <person name="Jetten M.S.M."/>
            <person name="Mascher T."/>
            <person name="Medema M.H."/>
            <person name="Devos D.P."/>
            <person name="Kaster A.-K."/>
            <person name="Ovreas L."/>
            <person name="Rohde M."/>
            <person name="Galperin M.Y."/>
            <person name="Jogler C."/>
        </authorList>
    </citation>
    <scope>NUCLEOTIDE SEQUENCE [LARGE SCALE GENOMIC DNA]</scope>
    <source>
        <strain evidence="2 3">ETA_A8</strain>
    </source>
</reference>
<dbReference type="PROSITE" id="PS51257">
    <property type="entry name" value="PROKAR_LIPOPROTEIN"/>
    <property type="match status" value="1"/>
</dbReference>
<keyword evidence="3" id="KW-1185">Reference proteome</keyword>
<protein>
    <submittedName>
        <fullName evidence="2">Uncharacterized protein</fullName>
    </submittedName>
</protein>
<sequence length="199" mass="21803">MERSNYLWRRMVPAALSLLSVIASLACLAMAAMLKHDTLFSLALALMFVGIPYLTIIGLSISLCGIKHSRIGWADTLPIPSQFVRSPGYRAILSVPGRFSASAPFVVWKVCDSGIFVDLSLIGEFFIDWTMVSQIECSRGRLSIIHESSEFGSPLITSSSLFPTLLPFITSIDVPSEGGVVTRYVPIRVKPVDPLVRAR</sequence>
<evidence type="ECO:0000313" key="2">
    <source>
        <dbReference type="EMBL" id="QDU27746.1"/>
    </source>
</evidence>
<proteinExistence type="predicted"/>